<evidence type="ECO:0000256" key="12">
    <source>
        <dbReference type="ARBA" id="ARBA00023136"/>
    </source>
</evidence>
<evidence type="ECO:0000256" key="2">
    <source>
        <dbReference type="ARBA" id="ARBA00007409"/>
    </source>
</evidence>
<keyword evidence="7" id="KW-0643">Prostaglandin biosynthesis</keyword>
<keyword evidence="14" id="KW-0413">Isomerase</keyword>
<dbReference type="Pfam" id="PF13417">
    <property type="entry name" value="GST_N_3"/>
    <property type="match status" value="1"/>
</dbReference>
<evidence type="ECO:0000313" key="21">
    <source>
        <dbReference type="EMBL" id="WZN60983.1"/>
    </source>
</evidence>
<keyword evidence="22" id="KW-1185">Reference proteome</keyword>
<dbReference type="InterPro" id="IPR004045">
    <property type="entry name" value="Glutathione_S-Trfase_N"/>
</dbReference>
<reference evidence="21 22" key="1">
    <citation type="submission" date="2024-03" db="EMBL/GenBank/DDBJ databases">
        <title>Complete genome sequence of the green alga Chloropicon roscoffensis RCC1871.</title>
        <authorList>
            <person name="Lemieux C."/>
            <person name="Pombert J.-F."/>
            <person name="Otis C."/>
            <person name="Turmel M."/>
        </authorList>
    </citation>
    <scope>NUCLEOTIDE SEQUENCE [LARGE SCALE GENOMIC DNA]</scope>
    <source>
        <strain evidence="21 22">RCC1871</strain>
    </source>
</reference>
<keyword evidence="6" id="KW-0444">Lipid biosynthesis</keyword>
<evidence type="ECO:0000256" key="4">
    <source>
        <dbReference type="ARBA" id="ARBA00019474"/>
    </source>
</evidence>
<comment type="similarity">
    <text evidence="2">Belongs to the GST superfamily.</text>
</comment>
<evidence type="ECO:0000256" key="18">
    <source>
        <dbReference type="ARBA" id="ARBA00037847"/>
    </source>
</evidence>
<dbReference type="EMBL" id="CP151503">
    <property type="protein sequence ID" value="WZN60983.1"/>
    <property type="molecule type" value="Genomic_DNA"/>
</dbReference>
<dbReference type="PANTHER" id="PTHR12782:SF5">
    <property type="entry name" value="PROSTAGLANDIN E SYNTHASE 2"/>
    <property type="match status" value="1"/>
</dbReference>
<keyword evidence="9" id="KW-0276">Fatty acid metabolism</keyword>
<evidence type="ECO:0000256" key="5">
    <source>
        <dbReference type="ARBA" id="ARBA00022501"/>
    </source>
</evidence>
<keyword evidence="10" id="KW-1133">Transmembrane helix</keyword>
<dbReference type="SUPFAM" id="SSF52833">
    <property type="entry name" value="Thioredoxin-like"/>
    <property type="match status" value="1"/>
</dbReference>
<dbReference type="InterPro" id="IPR034334">
    <property type="entry name" value="PGES2"/>
</dbReference>
<evidence type="ECO:0000256" key="7">
    <source>
        <dbReference type="ARBA" id="ARBA00022585"/>
    </source>
</evidence>
<name>A0AAX4P4H5_9CHLO</name>
<evidence type="ECO:0000256" key="3">
    <source>
        <dbReference type="ARBA" id="ARBA00012203"/>
    </source>
</evidence>
<dbReference type="PANTHER" id="PTHR12782">
    <property type="entry name" value="MICROSOMAL PROSTAGLANDIN E SYNTHASE-2"/>
    <property type="match status" value="1"/>
</dbReference>
<comment type="subcellular location">
    <subcellularLocation>
        <location evidence="18">Endomembrane system</location>
        <topology evidence="18">Single-pass membrane protein</topology>
    </subcellularLocation>
</comment>
<dbReference type="Proteomes" id="UP001472866">
    <property type="component" value="Chromosome 03"/>
</dbReference>
<keyword evidence="11" id="KW-0443">Lipid metabolism</keyword>
<comment type="catalytic activity">
    <reaction evidence="15">
        <text>prostaglandin H2 = (12S)-hydroxy-(5Z,8E,10E)-heptadecatrienoate + malonaldehyde</text>
        <dbReference type="Rhea" id="RHEA:48644"/>
        <dbReference type="ChEBI" id="CHEBI:57405"/>
        <dbReference type="ChEBI" id="CHEBI:90694"/>
        <dbReference type="ChEBI" id="CHEBI:566274"/>
    </reaction>
    <physiologicalReaction direction="left-to-right" evidence="15">
        <dbReference type="Rhea" id="RHEA:48645"/>
    </physiologicalReaction>
</comment>
<comment type="catalytic activity">
    <reaction evidence="16">
        <text>prostaglandin H2 = prostaglandin E2</text>
        <dbReference type="Rhea" id="RHEA:12893"/>
        <dbReference type="ChEBI" id="CHEBI:57405"/>
        <dbReference type="ChEBI" id="CHEBI:606564"/>
        <dbReference type="EC" id="5.3.99.3"/>
    </reaction>
    <physiologicalReaction direction="left-to-right" evidence="16">
        <dbReference type="Rhea" id="RHEA:12894"/>
    </physiologicalReaction>
</comment>
<evidence type="ECO:0000256" key="10">
    <source>
        <dbReference type="ARBA" id="ARBA00022989"/>
    </source>
</evidence>
<dbReference type="InterPro" id="IPR034335">
    <property type="entry name" value="PGES2_C"/>
</dbReference>
<feature type="domain" description="GST N-terminal" evidence="20">
    <location>
        <begin position="150"/>
        <end position="232"/>
    </location>
</feature>
<dbReference type="EC" id="5.3.99.3" evidence="3"/>
<evidence type="ECO:0000256" key="6">
    <source>
        <dbReference type="ARBA" id="ARBA00022516"/>
    </source>
</evidence>
<protein>
    <recommendedName>
        <fullName evidence="4">Prostaglandin E synthase 2</fullName>
        <ecNumber evidence="3">5.3.99.3</ecNumber>
    </recommendedName>
    <alternativeName>
        <fullName evidence="17">Microsomal prostaglandin E synthase 2</fullName>
    </alternativeName>
</protein>
<dbReference type="PROSITE" id="PS50404">
    <property type="entry name" value="GST_NTER"/>
    <property type="match status" value="1"/>
</dbReference>
<evidence type="ECO:0000259" key="20">
    <source>
        <dbReference type="PROSITE" id="PS50404"/>
    </source>
</evidence>
<dbReference type="InterPro" id="IPR040079">
    <property type="entry name" value="Glutathione_S-Trfase"/>
</dbReference>
<evidence type="ECO:0000256" key="9">
    <source>
        <dbReference type="ARBA" id="ARBA00022832"/>
    </source>
</evidence>
<organism evidence="21 22">
    <name type="scientific">Chloropicon roscoffensis</name>
    <dbReference type="NCBI Taxonomy" id="1461544"/>
    <lineage>
        <taxon>Eukaryota</taxon>
        <taxon>Viridiplantae</taxon>
        <taxon>Chlorophyta</taxon>
        <taxon>Chloropicophyceae</taxon>
        <taxon>Chloropicales</taxon>
        <taxon>Chloropicaceae</taxon>
        <taxon>Chloropicon</taxon>
    </lineage>
</organism>
<sequence>MEDLGGPTHANQTSEGSSHSSTDMATTTALVWRCGSRGLRAVTGGSAWCRAQAPLLRLSPCAAWSSEGLLLAQEQAQLGTTFAAAPLSTSRTFASFPVRPDHASQTSGSRSYVAGSALGLATMAAAGSVALSEESTDPLAAPPLEALPTNPLLVYQYEVCPFCNKLRAYFDYKDIPYIVVEVNPLTKAEIKGMRKNNGKLKVPIVKIDGVEGQLVESDAIIDEFQGLLEREGRGAKRRWFSGGGAAAGKGAEEVARWRKWVNETFVHVLTVNIYRSVRESFETFDYISDQGNFGLVAREAARYGGAGIMYVVSKNIKKKRSLPGEERDHLYKCCGEWMDAVGDADFHGGKKPDLADLSVYGVMRAVEGFESFKDAVANTKIGPWYYRVKEAVGASARTNPVA</sequence>
<dbReference type="Gene3D" id="1.20.1050.10">
    <property type="match status" value="1"/>
</dbReference>
<comment type="pathway">
    <text evidence="1">Lipid metabolism; prostaglandin biosynthesis.</text>
</comment>
<accession>A0AAX4P4H5</accession>
<keyword evidence="13" id="KW-0275">Fatty acid biosynthesis</keyword>
<evidence type="ECO:0000313" key="22">
    <source>
        <dbReference type="Proteomes" id="UP001472866"/>
    </source>
</evidence>
<keyword evidence="8" id="KW-0812">Transmembrane</keyword>
<dbReference type="GO" id="GO:0050220">
    <property type="term" value="F:prostaglandin-E synthase activity"/>
    <property type="evidence" value="ECO:0007669"/>
    <property type="project" value="UniProtKB-EC"/>
</dbReference>
<evidence type="ECO:0000256" key="14">
    <source>
        <dbReference type="ARBA" id="ARBA00023235"/>
    </source>
</evidence>
<dbReference type="AlphaFoldDB" id="A0AAX4P4H5"/>
<dbReference type="Gene3D" id="3.40.30.10">
    <property type="entry name" value="Glutaredoxin"/>
    <property type="match status" value="1"/>
</dbReference>
<evidence type="ECO:0000256" key="15">
    <source>
        <dbReference type="ARBA" id="ARBA00023930"/>
    </source>
</evidence>
<dbReference type="InterPro" id="IPR036249">
    <property type="entry name" value="Thioredoxin-like_sf"/>
</dbReference>
<proteinExistence type="inferred from homology"/>
<dbReference type="SUPFAM" id="SSF47616">
    <property type="entry name" value="GST C-terminal domain-like"/>
    <property type="match status" value="1"/>
</dbReference>
<dbReference type="SFLD" id="SFLDS00019">
    <property type="entry name" value="Glutathione_Transferase_(cytos"/>
    <property type="match status" value="1"/>
</dbReference>
<dbReference type="CDD" id="cd03197">
    <property type="entry name" value="GST_C_mPGES2"/>
    <property type="match status" value="1"/>
</dbReference>
<evidence type="ECO:0000256" key="8">
    <source>
        <dbReference type="ARBA" id="ARBA00022692"/>
    </source>
</evidence>
<evidence type="ECO:0000256" key="16">
    <source>
        <dbReference type="ARBA" id="ARBA00023931"/>
    </source>
</evidence>
<dbReference type="InterPro" id="IPR036282">
    <property type="entry name" value="Glutathione-S-Trfase_C_sf"/>
</dbReference>
<keyword evidence="5" id="KW-0644">Prostaglandin metabolism</keyword>
<dbReference type="SFLD" id="SFLDG01182">
    <property type="entry name" value="Prostaglandin_E_synthase_like"/>
    <property type="match status" value="1"/>
</dbReference>
<evidence type="ECO:0000256" key="11">
    <source>
        <dbReference type="ARBA" id="ARBA00023098"/>
    </source>
</evidence>
<dbReference type="GO" id="GO:0005739">
    <property type="term" value="C:mitochondrion"/>
    <property type="evidence" value="ECO:0007669"/>
    <property type="project" value="TreeGrafter"/>
</dbReference>
<feature type="region of interest" description="Disordered" evidence="19">
    <location>
        <begin position="1"/>
        <end position="23"/>
    </location>
</feature>
<keyword evidence="12" id="KW-0472">Membrane</keyword>
<evidence type="ECO:0000256" key="17">
    <source>
        <dbReference type="ARBA" id="ARBA00031041"/>
    </source>
</evidence>
<dbReference type="SFLD" id="SFLDG01203">
    <property type="entry name" value="Prostaglandin_E_synthase_like1"/>
    <property type="match status" value="1"/>
</dbReference>
<dbReference type="GO" id="GO:0006633">
    <property type="term" value="P:fatty acid biosynthetic process"/>
    <property type="evidence" value="ECO:0007669"/>
    <property type="project" value="UniProtKB-KW"/>
</dbReference>
<evidence type="ECO:0000256" key="1">
    <source>
        <dbReference type="ARBA" id="ARBA00004702"/>
    </source>
</evidence>
<feature type="compositionally biased region" description="Polar residues" evidence="19">
    <location>
        <begin position="9"/>
        <end position="23"/>
    </location>
</feature>
<evidence type="ECO:0000256" key="13">
    <source>
        <dbReference type="ARBA" id="ARBA00023160"/>
    </source>
</evidence>
<gene>
    <name evidence="21" type="ORF">HKI87_03g25170</name>
</gene>
<evidence type="ECO:0000256" key="19">
    <source>
        <dbReference type="SAM" id="MobiDB-lite"/>
    </source>
</evidence>
<dbReference type="PROSITE" id="PS51354">
    <property type="entry name" value="GLUTAREDOXIN_2"/>
    <property type="match status" value="1"/>
</dbReference>
<dbReference type="GO" id="GO:0012505">
    <property type="term" value="C:endomembrane system"/>
    <property type="evidence" value="ECO:0007669"/>
    <property type="project" value="UniProtKB-SubCell"/>
</dbReference>